<proteinExistence type="predicted"/>
<sequence>MVIALQMPDNQLSYFRCTPCFITCSVVYPKLALPVQTAVPQNRWQGQMPMATYHVSRTALPKNPDMRFGHNPLPSMTSDQVIVRSLCTTSKQGRGEFIAILISEMMS</sequence>
<comment type="caution">
    <text evidence="1">The sequence shown here is derived from an EMBL/GenBank/DDBJ whole genome shotgun (WGS) entry which is preliminary data.</text>
</comment>
<organism evidence="1 2">
    <name type="scientific">Aspergillus oryzae</name>
    <name type="common">Yellow koji mold</name>
    <dbReference type="NCBI Taxonomy" id="5062"/>
    <lineage>
        <taxon>Eukaryota</taxon>
        <taxon>Fungi</taxon>
        <taxon>Dikarya</taxon>
        <taxon>Ascomycota</taxon>
        <taxon>Pezizomycotina</taxon>
        <taxon>Eurotiomycetes</taxon>
        <taxon>Eurotiomycetidae</taxon>
        <taxon>Eurotiales</taxon>
        <taxon>Aspergillaceae</taxon>
        <taxon>Aspergillus</taxon>
        <taxon>Aspergillus subgen. Circumdati</taxon>
    </lineage>
</organism>
<dbReference type="EMBL" id="BSYA01000206">
    <property type="protein sequence ID" value="GMG36632.1"/>
    <property type="molecule type" value="Genomic_DNA"/>
</dbReference>
<accession>A0AAN4YWZ4</accession>
<name>A0AAN4YWZ4_ASPOZ</name>
<dbReference type="Proteomes" id="UP001165205">
    <property type="component" value="Unassembled WGS sequence"/>
</dbReference>
<protein>
    <submittedName>
        <fullName evidence="1">Unnamed protein product</fullName>
    </submittedName>
</protein>
<evidence type="ECO:0000313" key="2">
    <source>
        <dbReference type="Proteomes" id="UP001165205"/>
    </source>
</evidence>
<dbReference type="AlphaFoldDB" id="A0AAN4YWZ4"/>
<reference evidence="1" key="1">
    <citation type="submission" date="2023-04" db="EMBL/GenBank/DDBJ databases">
        <title>Aspergillus oryzae NBRC 4228.</title>
        <authorList>
            <person name="Ichikawa N."/>
            <person name="Sato H."/>
            <person name="Tonouchi N."/>
        </authorList>
    </citation>
    <scope>NUCLEOTIDE SEQUENCE</scope>
    <source>
        <strain evidence="1">NBRC 4228</strain>
    </source>
</reference>
<evidence type="ECO:0000313" key="1">
    <source>
        <dbReference type="EMBL" id="GMG36632.1"/>
    </source>
</evidence>
<gene>
    <name evidence="1" type="ORF">Aory04_001163200</name>
</gene>